<dbReference type="Pfam" id="PF00079">
    <property type="entry name" value="Serpin"/>
    <property type="match status" value="1"/>
</dbReference>
<dbReference type="InterPro" id="IPR042185">
    <property type="entry name" value="Serpin_sf_2"/>
</dbReference>
<feature type="non-terminal residue" evidence="3">
    <location>
        <position position="153"/>
    </location>
</feature>
<comment type="similarity">
    <text evidence="1">Belongs to the serpin family.</text>
</comment>
<accession>A0AAV5SCS3</accession>
<dbReference type="AlphaFoldDB" id="A0AAV5SCS3"/>
<keyword evidence="4" id="KW-1185">Reference proteome</keyword>
<name>A0AAV5SCS3_9BILA</name>
<evidence type="ECO:0000256" key="1">
    <source>
        <dbReference type="ARBA" id="ARBA00009500"/>
    </source>
</evidence>
<evidence type="ECO:0000313" key="4">
    <source>
        <dbReference type="Proteomes" id="UP001432027"/>
    </source>
</evidence>
<organism evidence="3 4">
    <name type="scientific">Pristionchus entomophagus</name>
    <dbReference type="NCBI Taxonomy" id="358040"/>
    <lineage>
        <taxon>Eukaryota</taxon>
        <taxon>Metazoa</taxon>
        <taxon>Ecdysozoa</taxon>
        <taxon>Nematoda</taxon>
        <taxon>Chromadorea</taxon>
        <taxon>Rhabditida</taxon>
        <taxon>Rhabditina</taxon>
        <taxon>Diplogasteromorpha</taxon>
        <taxon>Diplogasteroidea</taxon>
        <taxon>Neodiplogasteridae</taxon>
        <taxon>Pristionchus</taxon>
    </lineage>
</organism>
<sequence length="153" mass="17625">FIEEATNGKIKDFIEADRISDSTRAILINAIHFLGKWKYSFDPELTYAGTFSGYNGKREIDVMTNEEFYRLNQNNSIGTLLMTPYKNEKYTFFYLLPFESSNLEKMRKELTGETLVKDSKATSVEITVPKLKIESELDGIEVLKKLGVKKLFN</sequence>
<proteinExistence type="inferred from homology"/>
<feature type="non-terminal residue" evidence="3">
    <location>
        <position position="1"/>
    </location>
</feature>
<protein>
    <recommendedName>
        <fullName evidence="2">Serpin domain-containing protein</fullName>
    </recommendedName>
</protein>
<dbReference type="Gene3D" id="2.30.39.10">
    <property type="entry name" value="Alpha-1-antitrypsin, domain 1"/>
    <property type="match status" value="1"/>
</dbReference>
<dbReference type="InterPro" id="IPR023796">
    <property type="entry name" value="Serpin_dom"/>
</dbReference>
<comment type="caution">
    <text evidence="3">The sequence shown here is derived from an EMBL/GenBank/DDBJ whole genome shotgun (WGS) entry which is preliminary data.</text>
</comment>
<dbReference type="PANTHER" id="PTHR11461:SF211">
    <property type="entry name" value="GH10112P-RELATED"/>
    <property type="match status" value="1"/>
</dbReference>
<dbReference type="SUPFAM" id="SSF56574">
    <property type="entry name" value="Serpins"/>
    <property type="match status" value="1"/>
</dbReference>
<dbReference type="InterPro" id="IPR042178">
    <property type="entry name" value="Serpin_sf_1"/>
</dbReference>
<dbReference type="Gene3D" id="3.30.497.10">
    <property type="entry name" value="Antithrombin, subunit I, domain 2"/>
    <property type="match status" value="1"/>
</dbReference>
<evidence type="ECO:0000313" key="3">
    <source>
        <dbReference type="EMBL" id="GMS80675.1"/>
    </source>
</evidence>
<dbReference type="Proteomes" id="UP001432027">
    <property type="component" value="Unassembled WGS sequence"/>
</dbReference>
<dbReference type="GO" id="GO:0005615">
    <property type="term" value="C:extracellular space"/>
    <property type="evidence" value="ECO:0007669"/>
    <property type="project" value="InterPro"/>
</dbReference>
<dbReference type="PANTHER" id="PTHR11461">
    <property type="entry name" value="SERINE PROTEASE INHIBITOR, SERPIN"/>
    <property type="match status" value="1"/>
</dbReference>
<reference evidence="3" key="1">
    <citation type="submission" date="2023-10" db="EMBL/GenBank/DDBJ databases">
        <title>Genome assembly of Pristionchus species.</title>
        <authorList>
            <person name="Yoshida K."/>
            <person name="Sommer R.J."/>
        </authorList>
    </citation>
    <scope>NUCLEOTIDE SEQUENCE</scope>
    <source>
        <strain evidence="3">RS0144</strain>
    </source>
</reference>
<feature type="domain" description="Serpin" evidence="2">
    <location>
        <begin position="1"/>
        <end position="153"/>
    </location>
</feature>
<dbReference type="InterPro" id="IPR036186">
    <property type="entry name" value="Serpin_sf"/>
</dbReference>
<dbReference type="EMBL" id="BTSX01000001">
    <property type="protein sequence ID" value="GMS80675.1"/>
    <property type="molecule type" value="Genomic_DNA"/>
</dbReference>
<evidence type="ECO:0000259" key="2">
    <source>
        <dbReference type="Pfam" id="PF00079"/>
    </source>
</evidence>
<gene>
    <name evidence="3" type="ORF">PENTCL1PPCAC_2850</name>
</gene>
<dbReference type="InterPro" id="IPR000215">
    <property type="entry name" value="Serpin_fam"/>
</dbReference>
<dbReference type="GO" id="GO:0004867">
    <property type="term" value="F:serine-type endopeptidase inhibitor activity"/>
    <property type="evidence" value="ECO:0007669"/>
    <property type="project" value="InterPro"/>
</dbReference>